<feature type="domain" description="EVE" evidence="2">
    <location>
        <begin position="6"/>
        <end position="137"/>
    </location>
</feature>
<keyword evidence="4" id="KW-1185">Reference proteome</keyword>
<evidence type="ECO:0000313" key="4">
    <source>
        <dbReference type="Proteomes" id="UP000555393"/>
    </source>
</evidence>
<dbReference type="Pfam" id="PF01878">
    <property type="entry name" value="EVE"/>
    <property type="match status" value="1"/>
</dbReference>
<dbReference type="EMBL" id="JACIIU010000005">
    <property type="protein sequence ID" value="MBB6260979.1"/>
    <property type="molecule type" value="Genomic_DNA"/>
</dbReference>
<dbReference type="NCBIfam" id="NF002616">
    <property type="entry name" value="PRK02268.1-2"/>
    <property type="match status" value="1"/>
</dbReference>
<dbReference type="HAMAP" id="MF_00771">
    <property type="entry name" value="UPF0310"/>
    <property type="match status" value="1"/>
</dbReference>
<dbReference type="Proteomes" id="UP000555393">
    <property type="component" value="Unassembled WGS sequence"/>
</dbReference>
<gene>
    <name evidence="3" type="ORF">FHS77_001527</name>
</gene>
<reference evidence="3 4" key="1">
    <citation type="submission" date="2020-08" db="EMBL/GenBank/DDBJ databases">
        <title>Genomic Encyclopedia of Type Strains, Phase IV (KMG-IV): sequencing the most valuable type-strain genomes for metagenomic binning, comparative biology and taxonomic classification.</title>
        <authorList>
            <person name="Goeker M."/>
        </authorList>
    </citation>
    <scope>NUCLEOTIDE SEQUENCE [LARGE SCALE GENOMIC DNA]</scope>
    <source>
        <strain evidence="3 4">DSM 22336</strain>
    </source>
</reference>
<evidence type="ECO:0000256" key="1">
    <source>
        <dbReference type="HAMAP-Rule" id="MF_00771"/>
    </source>
</evidence>
<sequence>MERPRRYWIAVASADHVATGKELGIMQVCHGKAAPLKRVLPNDYIIYYSPTISFAGKNRLQCFTGFGIVHQGTVYQVEMAPSFKPWRRDVNWFTTRDVPIHPILDELNFTRGEKSWGYKFRFGLFEIDQQDAKIIAEKMLIDN</sequence>
<dbReference type="RefSeq" id="WP_184221919.1">
    <property type="nucleotide sequence ID" value="NZ_JACIIU010000005.1"/>
</dbReference>
<evidence type="ECO:0000259" key="2">
    <source>
        <dbReference type="Pfam" id="PF01878"/>
    </source>
</evidence>
<dbReference type="AlphaFoldDB" id="A0A841LZD5"/>
<comment type="similarity">
    <text evidence="1">Belongs to the UPF0310 family.</text>
</comment>
<accession>A0A841LZD5</accession>
<dbReference type="CDD" id="cd21132">
    <property type="entry name" value="EVE-like"/>
    <property type="match status" value="1"/>
</dbReference>
<protein>
    <recommendedName>
        <fullName evidence="1">UPF0310 protein FHS77_001527</fullName>
    </recommendedName>
</protein>
<dbReference type="InterPro" id="IPR015947">
    <property type="entry name" value="PUA-like_sf"/>
</dbReference>
<dbReference type="SUPFAM" id="SSF88697">
    <property type="entry name" value="PUA domain-like"/>
    <property type="match status" value="1"/>
</dbReference>
<dbReference type="InterPro" id="IPR022996">
    <property type="entry name" value="UPF0310"/>
</dbReference>
<name>A0A841LZD5_9HYPH</name>
<comment type="caution">
    <text evidence="3">The sequence shown here is derived from an EMBL/GenBank/DDBJ whole genome shotgun (WGS) entry which is preliminary data.</text>
</comment>
<organism evidence="3 4">
    <name type="scientific">Paenochrobactrum gallinarii</name>
    <dbReference type="NCBI Taxonomy" id="643673"/>
    <lineage>
        <taxon>Bacteria</taxon>
        <taxon>Pseudomonadati</taxon>
        <taxon>Pseudomonadota</taxon>
        <taxon>Alphaproteobacteria</taxon>
        <taxon>Hyphomicrobiales</taxon>
        <taxon>Brucellaceae</taxon>
        <taxon>Paenochrobactrum</taxon>
    </lineage>
</organism>
<dbReference type="InterPro" id="IPR002740">
    <property type="entry name" value="EVE_domain"/>
</dbReference>
<evidence type="ECO:0000313" key="3">
    <source>
        <dbReference type="EMBL" id="MBB6260979.1"/>
    </source>
</evidence>
<dbReference type="Gene3D" id="3.10.590.10">
    <property type="entry name" value="ph1033 like domains"/>
    <property type="match status" value="1"/>
</dbReference>
<proteinExistence type="inferred from homology"/>